<feature type="domain" description="Helicase ATP-binding" evidence="13">
    <location>
        <begin position="363"/>
        <end position="540"/>
    </location>
</feature>
<comment type="subcellular location">
    <subcellularLocation>
        <location evidence="2">Endoplasmic reticulum</location>
    </subcellularLocation>
    <subcellularLocation>
        <location evidence="1">Membrane</location>
        <topology evidence="1">Multi-pass membrane protein</topology>
    </subcellularLocation>
</comment>
<dbReference type="FunFam" id="3.40.50.300:FF:000254">
    <property type="entry name" value="U5 small nuclear ribonucleoprotein helicase"/>
    <property type="match status" value="1"/>
</dbReference>
<evidence type="ECO:0000313" key="14">
    <source>
        <dbReference type="EMBL" id="KAL3366233.1"/>
    </source>
</evidence>
<dbReference type="SUPFAM" id="SSF46785">
    <property type="entry name" value="Winged helix' DNA-binding domain"/>
    <property type="match status" value="1"/>
</dbReference>
<dbReference type="FunFam" id="3.40.50.300:FF:000368">
    <property type="entry name" value="U5 small nuclear ribonucleoprotein 200 kDa helicase"/>
    <property type="match status" value="1"/>
</dbReference>
<dbReference type="InterPro" id="IPR036388">
    <property type="entry name" value="WH-like_DNA-bd_sf"/>
</dbReference>
<evidence type="ECO:0000256" key="8">
    <source>
        <dbReference type="ARBA" id="ARBA00022824"/>
    </source>
</evidence>
<dbReference type="InterPro" id="IPR035892">
    <property type="entry name" value="C2_domain_sf"/>
</dbReference>
<dbReference type="GO" id="GO:0016020">
    <property type="term" value="C:membrane"/>
    <property type="evidence" value="ECO:0007669"/>
    <property type="project" value="UniProtKB-SubCell"/>
</dbReference>
<gene>
    <name evidence="14" type="ORF">AABB24_011075</name>
</gene>
<dbReference type="Gene3D" id="1.10.150.20">
    <property type="entry name" value="5' to 3' exonuclease, C-terminal subdomain"/>
    <property type="match status" value="2"/>
</dbReference>
<keyword evidence="6" id="KW-0378">Hydrolase</keyword>
<dbReference type="PANTHER" id="PTHR24075">
    <property type="entry name" value="SEC63 DOMAIN-CONTAINING"/>
    <property type="match status" value="1"/>
</dbReference>
<dbReference type="Pfam" id="PF23445">
    <property type="entry name" value="WHD_SNRNP200"/>
    <property type="match status" value="1"/>
</dbReference>
<reference evidence="14 15" key="1">
    <citation type="submission" date="2024-05" db="EMBL/GenBank/DDBJ databases">
        <title>De novo assembly of an allotetraploid wild potato.</title>
        <authorList>
            <person name="Hosaka A.J."/>
        </authorList>
    </citation>
    <scope>NUCLEOTIDE SEQUENCE [LARGE SCALE GENOMIC DNA]</scope>
    <source>
        <tissue evidence="14">Young leaves</tissue>
    </source>
</reference>
<evidence type="ECO:0000256" key="12">
    <source>
        <dbReference type="ARBA" id="ARBA00023186"/>
    </source>
</evidence>
<evidence type="ECO:0000313" key="15">
    <source>
        <dbReference type="Proteomes" id="UP001627284"/>
    </source>
</evidence>
<evidence type="ECO:0000259" key="13">
    <source>
        <dbReference type="PROSITE" id="PS51192"/>
    </source>
</evidence>
<dbReference type="GO" id="GO:0030532">
    <property type="term" value="C:small nuclear ribonucleoprotein complex"/>
    <property type="evidence" value="ECO:0007669"/>
    <property type="project" value="UniProtKB-ARBA"/>
</dbReference>
<dbReference type="SMART" id="SM00973">
    <property type="entry name" value="Sec63"/>
    <property type="match status" value="2"/>
</dbReference>
<dbReference type="Proteomes" id="UP001627284">
    <property type="component" value="Unassembled WGS sequence"/>
</dbReference>
<dbReference type="EMBL" id="JBJKTR010000006">
    <property type="protein sequence ID" value="KAL3366233.1"/>
    <property type="molecule type" value="Genomic_DNA"/>
</dbReference>
<dbReference type="Gene3D" id="1.10.10.10">
    <property type="entry name" value="Winged helix-like DNA-binding domain superfamily/Winged helix DNA-binding domain"/>
    <property type="match status" value="1"/>
</dbReference>
<evidence type="ECO:0000256" key="7">
    <source>
        <dbReference type="ARBA" id="ARBA00022806"/>
    </source>
</evidence>
<dbReference type="SMART" id="SM00487">
    <property type="entry name" value="DEXDc"/>
    <property type="match status" value="1"/>
</dbReference>
<dbReference type="FunFam" id="1.10.3380.10:FF:000010">
    <property type="entry name" value="DExH-box ATP-dependent RNA helicase DExH12"/>
    <property type="match status" value="1"/>
</dbReference>
<keyword evidence="5" id="KW-0547">Nucleotide-binding</keyword>
<evidence type="ECO:0000256" key="9">
    <source>
        <dbReference type="ARBA" id="ARBA00022840"/>
    </source>
</evidence>
<dbReference type="AlphaFoldDB" id="A0ABD2UCH8"/>
<dbReference type="Pfam" id="PF02889">
    <property type="entry name" value="Sec63"/>
    <property type="match status" value="2"/>
</dbReference>
<dbReference type="GO" id="GO:0004386">
    <property type="term" value="F:helicase activity"/>
    <property type="evidence" value="ECO:0007669"/>
    <property type="project" value="UniProtKB-KW"/>
</dbReference>
<keyword evidence="15" id="KW-1185">Reference proteome</keyword>
<comment type="similarity">
    <text evidence="3">Belongs to the disease resistance NB-LRR family.</text>
</comment>
<dbReference type="GO" id="GO:0000398">
    <property type="term" value="P:mRNA splicing, via spliceosome"/>
    <property type="evidence" value="ECO:0007669"/>
    <property type="project" value="UniProtKB-ARBA"/>
</dbReference>
<keyword evidence="4" id="KW-0812">Transmembrane</keyword>
<keyword evidence="10" id="KW-1133">Transmembrane helix</keyword>
<keyword evidence="8" id="KW-0256">Endoplasmic reticulum</keyword>
<keyword evidence="12" id="KW-0143">Chaperone</keyword>
<organism evidence="14 15">
    <name type="scientific">Solanum stoloniferum</name>
    <dbReference type="NCBI Taxonomy" id="62892"/>
    <lineage>
        <taxon>Eukaryota</taxon>
        <taxon>Viridiplantae</taxon>
        <taxon>Streptophyta</taxon>
        <taxon>Embryophyta</taxon>
        <taxon>Tracheophyta</taxon>
        <taxon>Spermatophyta</taxon>
        <taxon>Magnoliopsida</taxon>
        <taxon>eudicotyledons</taxon>
        <taxon>Gunneridae</taxon>
        <taxon>Pentapetalae</taxon>
        <taxon>asterids</taxon>
        <taxon>lamiids</taxon>
        <taxon>Solanales</taxon>
        <taxon>Solanaceae</taxon>
        <taxon>Solanoideae</taxon>
        <taxon>Solaneae</taxon>
        <taxon>Solanum</taxon>
    </lineage>
</organism>
<evidence type="ECO:0000256" key="3">
    <source>
        <dbReference type="ARBA" id="ARBA00008894"/>
    </source>
</evidence>
<evidence type="ECO:0000256" key="6">
    <source>
        <dbReference type="ARBA" id="ARBA00022801"/>
    </source>
</evidence>
<evidence type="ECO:0000256" key="4">
    <source>
        <dbReference type="ARBA" id="ARBA00022692"/>
    </source>
</evidence>
<dbReference type="InterPro" id="IPR014001">
    <property type="entry name" value="Helicase_ATP-bd"/>
</dbReference>
<dbReference type="Gene3D" id="2.60.40.150">
    <property type="entry name" value="C2 domain"/>
    <property type="match status" value="2"/>
</dbReference>
<dbReference type="FunFam" id="2.60.40.150:FF:000004">
    <property type="entry name" value="RNA helicase, activating signal cointegrator 1"/>
    <property type="match status" value="1"/>
</dbReference>
<dbReference type="InterPro" id="IPR004179">
    <property type="entry name" value="Sec63-dom"/>
</dbReference>
<dbReference type="Pfam" id="PF00270">
    <property type="entry name" value="DEAD"/>
    <property type="match status" value="1"/>
</dbReference>
<dbReference type="CDD" id="cd18021">
    <property type="entry name" value="DEXHc_Brr2_2"/>
    <property type="match status" value="1"/>
</dbReference>
<dbReference type="GO" id="GO:0005524">
    <property type="term" value="F:ATP binding"/>
    <property type="evidence" value="ECO:0007669"/>
    <property type="project" value="UniProtKB-KW"/>
</dbReference>
<dbReference type="PANTHER" id="PTHR24075:SF5">
    <property type="entry name" value="U5 SMALL NUCLEAR RIBONUCLEOPROTEIN 200 KDA HELICASE"/>
    <property type="match status" value="1"/>
</dbReference>
<sequence>MKTGYFQVTNLGRIASYYYITHGTISTYNEHLKPTMGDIELCRLFSLSEEFKYVTVAQDEKMELAKLLDRVPVPIKEGLEESSSKINALLQAYISRLKLEGLSLSSDMVYITQSAARLMRALFEIVLGRGWAQLAEKALKWCKMISKRMWSVQTPLRQFPGIPNEILMKLDKKDLAWERYYDLSSQELGELIRSPKMGRTLHKFIHQFPKLNLAAHVQPITRSVLRVELTITPDFQWDDKVHGFVEPFWVVVEDDDGEYILHHEYFMLKKQYIDEVHTLSFTVPIKEPVPPQCFIRVVSDRWLGSQTVLPVSFRHLILPEKYPPPTELLDLQPLPVTALRNPAYEALCQDFKHFNPVQTQVFTVLYNSDDNVLVAAPTGSGKTICAEFAILRNHQKGPDSTIRAVYIAPLEALAKERFSDWKKKFGDSLGMKVVELTGETTSDLKLLEKGQLIISTPEKWDALSRRWKLRKHVQQVSLFIIDELHLISGQGGPVLEVIISRMRYFSSQVENKIRIVALSASLSNAKDLGEWIGATSHGLFNFPPSVRPVPLEIHIQGVDIANFEARMHVMTKPTYAAVVQHARKGKPAIVYVPTRKHTCLTALDLMTYSSMDSEDAPIFLLRSAEELKPFVDRINEPMLKETLKYGVGYLHEGLSDTDQDIVKTLFETGWIQVCVMNSTMCWGVPLSAHLVVIMGTQYYDGREYAYTDYPVTNLLQMMGHAGRPLVDISGKCVILCHAPRKDYYKKFLYEAFPVESHLQYYLHDSLNAEVVTGVIQNKQDAIDYLTWTFMYRRLTQNPNYYNLHGVSHRHLSDHLSQLVDNTISDLEASKCVTVEDAFLLSPLNLGMIASYYCISCTTIERFSSSVTSKTKLKGLLEILASALEYEQLSIRPGEEELIRRLINHQCFSFENPKYTDPNIKANALIQAHFSRQVVGGNLASDQQEVLLSATRLLQAMVDVISRNGWLSLAVLAMEVSQMVTQGMWECDSMLLQLPHFTKELAQKCQENPGKSVQTVFDLVEMEDDERCELLQMSDLQLMDIAQFCNSLPNIDLAYDVLGSDNLKVGDNVSVQVTLERDLKGRTEVGPVLAARYPKAKEEGWWLVVGDTKSNQLLAIKRISFQRKAMFKLDFAAPAEAGTRTYTLYFISDSYYLGCDQEYSFTLDVKEAMSDRE</sequence>
<keyword evidence="11" id="KW-0472">Membrane</keyword>
<dbReference type="CDD" id="cd18795">
    <property type="entry name" value="SF2_C_Ski2"/>
    <property type="match status" value="1"/>
</dbReference>
<dbReference type="InterPro" id="IPR057842">
    <property type="entry name" value="WH_MER3"/>
</dbReference>
<keyword evidence="9" id="KW-0067">ATP-binding</keyword>
<accession>A0ABD2UCH8</accession>
<keyword evidence="7" id="KW-0347">Helicase</keyword>
<evidence type="ECO:0000256" key="11">
    <source>
        <dbReference type="ARBA" id="ARBA00023136"/>
    </source>
</evidence>
<evidence type="ECO:0000256" key="2">
    <source>
        <dbReference type="ARBA" id="ARBA00004240"/>
    </source>
</evidence>
<protein>
    <recommendedName>
        <fullName evidence="13">Helicase ATP-binding domain-containing protein</fullName>
    </recommendedName>
</protein>
<evidence type="ECO:0000256" key="1">
    <source>
        <dbReference type="ARBA" id="ARBA00004141"/>
    </source>
</evidence>
<evidence type="ECO:0000256" key="5">
    <source>
        <dbReference type="ARBA" id="ARBA00022741"/>
    </source>
</evidence>
<dbReference type="Gene3D" id="1.10.3380.10">
    <property type="entry name" value="Sec63 N-terminal domain-like domain"/>
    <property type="match status" value="2"/>
</dbReference>
<dbReference type="FunFam" id="1.10.150.20:FF:000004">
    <property type="entry name" value="U5 small nuclear ribonucleoprotein helicase"/>
    <property type="match status" value="1"/>
</dbReference>
<evidence type="ECO:0000256" key="10">
    <source>
        <dbReference type="ARBA" id="ARBA00022989"/>
    </source>
</evidence>
<dbReference type="FunFam" id="1.10.3380.10:FF:000001">
    <property type="entry name" value="U5 small nuclear ribonucleoprotein helicase"/>
    <property type="match status" value="1"/>
</dbReference>
<dbReference type="SUPFAM" id="SSF81296">
    <property type="entry name" value="E set domains"/>
    <property type="match status" value="1"/>
</dbReference>
<dbReference type="InterPro" id="IPR014756">
    <property type="entry name" value="Ig_E-set"/>
</dbReference>
<dbReference type="FunFam" id="1.10.150.20:FF:000013">
    <property type="entry name" value="U5 small nuclear ribonucleoprotein kDa helicase"/>
    <property type="match status" value="1"/>
</dbReference>
<comment type="caution">
    <text evidence="14">The sequence shown here is derived from an EMBL/GenBank/DDBJ whole genome shotgun (WGS) entry which is preliminary data.</text>
</comment>
<proteinExistence type="inferred from homology"/>
<dbReference type="GO" id="GO:0005783">
    <property type="term" value="C:endoplasmic reticulum"/>
    <property type="evidence" value="ECO:0007669"/>
    <property type="project" value="UniProtKB-SubCell"/>
</dbReference>
<dbReference type="GO" id="GO:0016787">
    <property type="term" value="F:hydrolase activity"/>
    <property type="evidence" value="ECO:0007669"/>
    <property type="project" value="UniProtKB-KW"/>
</dbReference>
<dbReference type="InterPro" id="IPR027417">
    <property type="entry name" value="P-loop_NTPase"/>
</dbReference>
<dbReference type="InterPro" id="IPR011545">
    <property type="entry name" value="DEAD/DEAH_box_helicase_dom"/>
</dbReference>
<dbReference type="SUPFAM" id="SSF52540">
    <property type="entry name" value="P-loop containing nucleoside triphosphate hydrolases"/>
    <property type="match status" value="2"/>
</dbReference>
<dbReference type="FunFam" id="2.60.40.150:FF:000133">
    <property type="entry name" value="Pre-mRNA splicing helicase, putative"/>
    <property type="match status" value="1"/>
</dbReference>
<dbReference type="SUPFAM" id="SSF158702">
    <property type="entry name" value="Sec63 N-terminal domain-like"/>
    <property type="match status" value="2"/>
</dbReference>
<dbReference type="Gene3D" id="3.40.50.300">
    <property type="entry name" value="P-loop containing nucleotide triphosphate hydrolases"/>
    <property type="match status" value="2"/>
</dbReference>
<name>A0ABD2UCH8_9SOLN</name>
<dbReference type="PROSITE" id="PS51192">
    <property type="entry name" value="HELICASE_ATP_BIND_1"/>
    <property type="match status" value="1"/>
</dbReference>
<dbReference type="FunFam" id="1.10.10.10:FF:000012">
    <property type="entry name" value="U5 small nuclear ribonucleoprotein helicase"/>
    <property type="match status" value="1"/>
</dbReference>
<dbReference type="InterPro" id="IPR036390">
    <property type="entry name" value="WH_DNA-bd_sf"/>
</dbReference>